<dbReference type="GO" id="GO:0000287">
    <property type="term" value="F:magnesium ion binding"/>
    <property type="evidence" value="ECO:0007669"/>
    <property type="project" value="InterPro"/>
</dbReference>
<feature type="domain" description="4'-phosphopantetheinyl transferase N-terminal" evidence="4">
    <location>
        <begin position="38"/>
        <end position="109"/>
    </location>
</feature>
<dbReference type="AlphaFoldDB" id="A0A172XRT3"/>
<dbReference type="InterPro" id="IPR055066">
    <property type="entry name" value="AASDHPPT_N"/>
</dbReference>
<dbReference type="SUPFAM" id="SSF56214">
    <property type="entry name" value="4'-phosphopantetheinyl transferase"/>
    <property type="match status" value="2"/>
</dbReference>
<evidence type="ECO:0000256" key="2">
    <source>
        <dbReference type="ARBA" id="ARBA00022679"/>
    </source>
</evidence>
<dbReference type="GO" id="GO:0019878">
    <property type="term" value="P:lysine biosynthetic process via aminoadipic acid"/>
    <property type="evidence" value="ECO:0007669"/>
    <property type="project" value="TreeGrafter"/>
</dbReference>
<dbReference type="Gene3D" id="3.90.470.20">
    <property type="entry name" value="4'-phosphopantetheinyl transferase domain"/>
    <property type="match status" value="2"/>
</dbReference>
<dbReference type="GO" id="GO:0005829">
    <property type="term" value="C:cytosol"/>
    <property type="evidence" value="ECO:0007669"/>
    <property type="project" value="TreeGrafter"/>
</dbReference>
<proteinExistence type="inferred from homology"/>
<dbReference type="PANTHER" id="PTHR12215:SF10">
    <property type="entry name" value="L-AMINOADIPATE-SEMIALDEHYDE DEHYDROGENASE-PHOSPHOPANTETHEINYL TRANSFERASE"/>
    <property type="match status" value="1"/>
</dbReference>
<evidence type="ECO:0000313" key="5">
    <source>
        <dbReference type="EMBL" id="ANF49590.1"/>
    </source>
</evidence>
<gene>
    <name evidence="5" type="ORF">A0O34_03060</name>
</gene>
<dbReference type="Proteomes" id="UP000077824">
    <property type="component" value="Chromosome"/>
</dbReference>
<sequence length="226" mass="26631">MSTSFWKYTDIKMLKILYSYIDKSKHNFFFKEKLVEMPLDFQQRVSRYKKWENVQASIIGRLLLDNLIKTFDLNLSIEKLVYNSNQKPYFKNTNIFFTISHTDDIVVCAITDINEIGIDIEKLQDININNFNFFFTTHEWEFIHNSQNAMHSFISLWTQKESVIKATGYGLSLDLGSFEIGDDNTTVINSTIYSVKDIYINQKYKCHMAIKGDFLQTVEIELFNFP</sequence>
<protein>
    <submittedName>
        <fullName evidence="5">Uncharacterized protein</fullName>
    </submittedName>
</protein>
<reference evidence="5 6" key="1">
    <citation type="submission" date="2016-04" db="EMBL/GenBank/DDBJ databases">
        <title>Complete Genome Sequence of Chryseobacterium sp. IHBB 10212.</title>
        <authorList>
            <person name="Pal M."/>
            <person name="Swarnkar M.K."/>
            <person name="Kaushal K."/>
            <person name="Chhibber S."/>
            <person name="Singh A.K."/>
            <person name="Gulati A."/>
        </authorList>
    </citation>
    <scope>NUCLEOTIDE SEQUENCE [LARGE SCALE GENOMIC DNA]</scope>
    <source>
        <strain evidence="5 6">IHBB 10212</strain>
    </source>
</reference>
<dbReference type="EMBL" id="CP015199">
    <property type="protein sequence ID" value="ANF49590.1"/>
    <property type="molecule type" value="Genomic_DNA"/>
</dbReference>
<dbReference type="PANTHER" id="PTHR12215">
    <property type="entry name" value="PHOSPHOPANTETHEINE TRANSFERASE"/>
    <property type="match status" value="1"/>
</dbReference>
<dbReference type="Pfam" id="PF22624">
    <property type="entry name" value="AASDHPPT_N"/>
    <property type="match status" value="1"/>
</dbReference>
<evidence type="ECO:0000259" key="4">
    <source>
        <dbReference type="Pfam" id="PF22624"/>
    </source>
</evidence>
<keyword evidence="6" id="KW-1185">Reference proteome</keyword>
<dbReference type="InterPro" id="IPR037143">
    <property type="entry name" value="4-PPantetheinyl_Trfase_dom_sf"/>
</dbReference>
<keyword evidence="2" id="KW-0808">Transferase</keyword>
<feature type="domain" description="4'-phosphopantetheinyl transferase" evidence="3">
    <location>
        <begin position="116"/>
        <end position="191"/>
    </location>
</feature>
<comment type="similarity">
    <text evidence="1">Belongs to the P-Pant transferase superfamily. Gsp/Sfp/HetI/AcpT family.</text>
</comment>
<dbReference type="Pfam" id="PF01648">
    <property type="entry name" value="ACPS"/>
    <property type="match status" value="1"/>
</dbReference>
<evidence type="ECO:0000256" key="1">
    <source>
        <dbReference type="ARBA" id="ARBA00010990"/>
    </source>
</evidence>
<dbReference type="InterPro" id="IPR050559">
    <property type="entry name" value="P-Pant_transferase_sf"/>
</dbReference>
<accession>A0A172XRT3</accession>
<dbReference type="KEGG" id="chh:A0O34_03060"/>
<dbReference type="InterPro" id="IPR008278">
    <property type="entry name" value="4-PPantetheinyl_Trfase_dom"/>
</dbReference>
<evidence type="ECO:0000259" key="3">
    <source>
        <dbReference type="Pfam" id="PF01648"/>
    </source>
</evidence>
<evidence type="ECO:0000313" key="6">
    <source>
        <dbReference type="Proteomes" id="UP000077824"/>
    </source>
</evidence>
<organism evidence="5 6">
    <name type="scientific">Chryseobacterium glaciei</name>
    <dbReference type="NCBI Taxonomy" id="1685010"/>
    <lineage>
        <taxon>Bacteria</taxon>
        <taxon>Pseudomonadati</taxon>
        <taxon>Bacteroidota</taxon>
        <taxon>Flavobacteriia</taxon>
        <taxon>Flavobacteriales</taxon>
        <taxon>Weeksellaceae</taxon>
        <taxon>Chryseobacterium group</taxon>
        <taxon>Chryseobacterium</taxon>
    </lineage>
</organism>
<name>A0A172XRT3_9FLAO</name>
<dbReference type="GO" id="GO:0008897">
    <property type="term" value="F:holo-[acyl-carrier-protein] synthase activity"/>
    <property type="evidence" value="ECO:0007669"/>
    <property type="project" value="InterPro"/>
</dbReference>
<dbReference type="STRING" id="1685010.A0O34_03060"/>